<evidence type="ECO:0000313" key="3">
    <source>
        <dbReference type="Proteomes" id="UP000008209"/>
    </source>
</evidence>
<dbReference type="PATRIC" id="fig|399804.5.peg.3659"/>
<dbReference type="HOGENOM" id="CLU_2791658_0_0_6"/>
<protein>
    <submittedName>
        <fullName evidence="2">Bacteriocin-like peptide</fullName>
    </submittedName>
</protein>
<evidence type="ECO:0000313" key="2">
    <source>
        <dbReference type="EMBL" id="ADV55922.1"/>
    </source>
</evidence>
<dbReference type="AlphaFoldDB" id="E6XPY7"/>
<accession>E6XPY7</accession>
<dbReference type="Proteomes" id="UP000008209">
    <property type="component" value="Chromosome"/>
</dbReference>
<name>E6XPY7_SHEP2</name>
<proteinExistence type="predicted"/>
<organism evidence="2 3">
    <name type="scientific">Shewanella putrefaciens (strain 200)</name>
    <dbReference type="NCBI Taxonomy" id="399804"/>
    <lineage>
        <taxon>Bacteria</taxon>
        <taxon>Pseudomonadati</taxon>
        <taxon>Pseudomonadota</taxon>
        <taxon>Gammaproteobacteria</taxon>
        <taxon>Alteromonadales</taxon>
        <taxon>Shewanellaceae</taxon>
        <taxon>Shewanella</taxon>
    </lineage>
</organism>
<keyword evidence="1" id="KW-0812">Transmembrane</keyword>
<keyword evidence="1" id="KW-0472">Membrane</keyword>
<feature type="transmembrane region" description="Helical" evidence="1">
    <location>
        <begin position="41"/>
        <end position="63"/>
    </location>
</feature>
<dbReference type="KEGG" id="shp:Sput200_3535"/>
<sequence>MQELTMNEIELVNGGRATSECLVSTTVAVGSSIAAIGSGGLAAWGAAAAWGWAYGACIGYIVICDNRY</sequence>
<reference evidence="2 3" key="1">
    <citation type="submission" date="2011-01" db="EMBL/GenBank/DDBJ databases">
        <title>Complete sequence of Shewanella putrefaciens 200.</title>
        <authorList>
            <consortium name="US DOE Joint Genome Institute"/>
            <person name="Lucas S."/>
            <person name="Copeland A."/>
            <person name="Lapidus A."/>
            <person name="Cheng J.-F."/>
            <person name="Bruce D."/>
            <person name="Goodwin L."/>
            <person name="Pitluck S."/>
            <person name="Munk A.C."/>
            <person name="Detter J.C."/>
            <person name="Han C."/>
            <person name="Tapia R."/>
            <person name="Land M."/>
            <person name="Hauser L."/>
            <person name="Chang Y.-J."/>
            <person name="Jeffries C."/>
            <person name="Kyrpides N."/>
            <person name="Ivanova N."/>
            <person name="Mikhailova N."/>
            <person name="Kolker E."/>
            <person name="Lawrence C."/>
            <person name="McCue L.A."/>
            <person name="DiChristina T."/>
            <person name="Nealson K."/>
            <person name="Fredrickson J.K."/>
            <person name="Woyke T."/>
        </authorList>
    </citation>
    <scope>NUCLEOTIDE SEQUENCE [LARGE SCALE GENOMIC DNA]</scope>
    <source>
        <strain evidence="2 3">200</strain>
    </source>
</reference>
<evidence type="ECO:0000256" key="1">
    <source>
        <dbReference type="SAM" id="Phobius"/>
    </source>
</evidence>
<dbReference type="EMBL" id="CP002457">
    <property type="protein sequence ID" value="ADV55922.1"/>
    <property type="molecule type" value="Genomic_DNA"/>
</dbReference>
<keyword evidence="1" id="KW-1133">Transmembrane helix</keyword>
<gene>
    <name evidence="2" type="ordered locus">Sput200_3535</name>
</gene>